<dbReference type="NCBIfam" id="TIGR02595">
    <property type="entry name" value="PEP_CTERM"/>
    <property type="match status" value="1"/>
</dbReference>
<name>A0ABT0A9I9_9SPHN</name>
<feature type="domain" description="Ice-binding protein C-terminal" evidence="4">
    <location>
        <begin position="102"/>
        <end position="125"/>
    </location>
</feature>
<dbReference type="Proteomes" id="UP001162802">
    <property type="component" value="Unassembled WGS sequence"/>
</dbReference>
<evidence type="ECO:0000256" key="1">
    <source>
        <dbReference type="SAM" id="MobiDB-lite"/>
    </source>
</evidence>
<evidence type="ECO:0000259" key="4">
    <source>
        <dbReference type="Pfam" id="PF07589"/>
    </source>
</evidence>
<feature type="compositionally biased region" description="Low complexity" evidence="1">
    <location>
        <begin position="57"/>
        <end position="91"/>
    </location>
</feature>
<sequence>MLRKTFNTLAISTALSVAFATPAHATFFWWPTSSGGTHSHYCDCGHSGGSTMCGGSTSTTSGGTTTTSGGTTTTSGGTTTTTSGGTTTTSGGTSGGSSGGTDVPEPGMLGMMGLGVIGLAYARRRKRRVA</sequence>
<feature type="transmembrane region" description="Helical" evidence="2">
    <location>
        <begin position="106"/>
        <end position="122"/>
    </location>
</feature>
<keyword evidence="2" id="KW-0472">Membrane</keyword>
<evidence type="ECO:0000256" key="2">
    <source>
        <dbReference type="SAM" id="Phobius"/>
    </source>
</evidence>
<dbReference type="EMBL" id="JALHAT010000003">
    <property type="protein sequence ID" value="MCJ1959819.1"/>
    <property type="molecule type" value="Genomic_DNA"/>
</dbReference>
<evidence type="ECO:0000256" key="3">
    <source>
        <dbReference type="SAM" id="SignalP"/>
    </source>
</evidence>
<feature type="chain" id="PRO_5046112948" evidence="3">
    <location>
        <begin position="26"/>
        <end position="130"/>
    </location>
</feature>
<gene>
    <name evidence="5" type="ORF">MTR65_03910</name>
</gene>
<reference evidence="5" key="1">
    <citation type="submission" date="2022-03" db="EMBL/GenBank/DDBJ databases">
        <title>Identification of a novel bacterium isolated from mangrove sediments.</title>
        <authorList>
            <person name="Pan X."/>
        </authorList>
    </citation>
    <scope>NUCLEOTIDE SEQUENCE</scope>
    <source>
        <strain evidence="5">B2637</strain>
    </source>
</reference>
<keyword evidence="2" id="KW-0812">Transmembrane</keyword>
<evidence type="ECO:0000313" key="6">
    <source>
        <dbReference type="Proteomes" id="UP001162802"/>
    </source>
</evidence>
<evidence type="ECO:0000313" key="5">
    <source>
        <dbReference type="EMBL" id="MCJ1959819.1"/>
    </source>
</evidence>
<accession>A0ABT0A9I9</accession>
<dbReference type="InterPro" id="IPR013424">
    <property type="entry name" value="Ice-binding_C"/>
</dbReference>
<dbReference type="RefSeq" id="WP_243797237.1">
    <property type="nucleotide sequence ID" value="NZ_JALHAT010000003.1"/>
</dbReference>
<dbReference type="Pfam" id="PF07589">
    <property type="entry name" value="PEP-CTERM"/>
    <property type="match status" value="1"/>
</dbReference>
<keyword evidence="6" id="KW-1185">Reference proteome</keyword>
<proteinExistence type="predicted"/>
<keyword evidence="3" id="KW-0732">Signal</keyword>
<protein>
    <submittedName>
        <fullName evidence="5">PEP-CTERM sorting domain-containing protein</fullName>
    </submittedName>
</protein>
<feature type="signal peptide" evidence="3">
    <location>
        <begin position="1"/>
        <end position="25"/>
    </location>
</feature>
<organism evidence="5 6">
    <name type="scientific">Novosphingobium mangrovi</name>
    <name type="common">ex Hu et al. 2023</name>
    <dbReference type="NCBI Taxonomy" id="2930094"/>
    <lineage>
        <taxon>Bacteria</taxon>
        <taxon>Pseudomonadati</taxon>
        <taxon>Pseudomonadota</taxon>
        <taxon>Alphaproteobacteria</taxon>
        <taxon>Sphingomonadales</taxon>
        <taxon>Sphingomonadaceae</taxon>
        <taxon>Novosphingobium</taxon>
    </lineage>
</organism>
<comment type="caution">
    <text evidence="5">The sequence shown here is derived from an EMBL/GenBank/DDBJ whole genome shotgun (WGS) entry which is preliminary data.</text>
</comment>
<keyword evidence="2" id="KW-1133">Transmembrane helix</keyword>
<feature type="region of interest" description="Disordered" evidence="1">
    <location>
        <begin position="57"/>
        <end position="107"/>
    </location>
</feature>